<reference evidence="7" key="2">
    <citation type="submission" date="2023-01" db="EMBL/GenBank/DDBJ databases">
        <authorList>
            <person name="Petersen C."/>
        </authorList>
    </citation>
    <scope>NUCLEOTIDE SEQUENCE</scope>
    <source>
        <strain evidence="7">IBT 15450</strain>
    </source>
</reference>
<accession>A0AAD6I2E0</accession>
<keyword evidence="3 5" id="KW-1133">Transmembrane helix</keyword>
<dbReference type="SUPFAM" id="SSF103473">
    <property type="entry name" value="MFS general substrate transporter"/>
    <property type="match status" value="1"/>
</dbReference>
<feature type="domain" description="Major facilitator superfamily (MFS) profile" evidence="6">
    <location>
        <begin position="1"/>
        <end position="135"/>
    </location>
</feature>
<feature type="transmembrane region" description="Helical" evidence="5">
    <location>
        <begin position="116"/>
        <end position="134"/>
    </location>
</feature>
<dbReference type="Gene3D" id="1.20.1250.20">
    <property type="entry name" value="MFS general substrate transporter like domains"/>
    <property type="match status" value="1"/>
</dbReference>
<evidence type="ECO:0000256" key="1">
    <source>
        <dbReference type="ARBA" id="ARBA00004141"/>
    </source>
</evidence>
<name>A0AAD6I2E0_PENCN</name>
<dbReference type="InterPro" id="IPR036259">
    <property type="entry name" value="MFS_trans_sf"/>
</dbReference>
<evidence type="ECO:0000256" key="3">
    <source>
        <dbReference type="ARBA" id="ARBA00022989"/>
    </source>
</evidence>
<feature type="transmembrane region" description="Helical" evidence="5">
    <location>
        <begin position="51"/>
        <end position="68"/>
    </location>
</feature>
<organism evidence="7 8">
    <name type="scientific">Penicillium canescens</name>
    <dbReference type="NCBI Taxonomy" id="5083"/>
    <lineage>
        <taxon>Eukaryota</taxon>
        <taxon>Fungi</taxon>
        <taxon>Dikarya</taxon>
        <taxon>Ascomycota</taxon>
        <taxon>Pezizomycotina</taxon>
        <taxon>Eurotiomycetes</taxon>
        <taxon>Eurotiomycetidae</taxon>
        <taxon>Eurotiales</taxon>
        <taxon>Aspergillaceae</taxon>
        <taxon>Penicillium</taxon>
    </lineage>
</organism>
<dbReference type="GO" id="GO:0005886">
    <property type="term" value="C:plasma membrane"/>
    <property type="evidence" value="ECO:0007669"/>
    <property type="project" value="TreeGrafter"/>
</dbReference>
<evidence type="ECO:0000256" key="4">
    <source>
        <dbReference type="ARBA" id="ARBA00023136"/>
    </source>
</evidence>
<evidence type="ECO:0000256" key="2">
    <source>
        <dbReference type="ARBA" id="ARBA00022692"/>
    </source>
</evidence>
<reference evidence="7" key="1">
    <citation type="journal article" date="2023" name="IMA Fungus">
        <title>Comparative genomic study of the Penicillium genus elucidates a diverse pangenome and 15 lateral gene transfer events.</title>
        <authorList>
            <person name="Petersen C."/>
            <person name="Sorensen T."/>
            <person name="Nielsen M.R."/>
            <person name="Sondergaard T.E."/>
            <person name="Sorensen J.L."/>
            <person name="Fitzpatrick D.A."/>
            <person name="Frisvad J.C."/>
            <person name="Nielsen K.L."/>
        </authorList>
    </citation>
    <scope>NUCLEOTIDE SEQUENCE</scope>
    <source>
        <strain evidence="7">IBT 15450</strain>
    </source>
</reference>
<comment type="subcellular location">
    <subcellularLocation>
        <location evidence="1">Membrane</location>
        <topology evidence="1">Multi-pass membrane protein</topology>
    </subcellularLocation>
</comment>
<sequence>MAFNLADIWSSQQRGAAIVAYAMALVGGPVLDPIVGGVIVDSYFGWRWTEYITGILRVLMLALGVIFFDETYPPALLVHEARRLQITTGNGALHAHHKEIDYTFEDMTDKYLFRPFPLLVTPICFCVASYASFVY</sequence>
<dbReference type="GO" id="GO:0022857">
    <property type="term" value="F:transmembrane transporter activity"/>
    <property type="evidence" value="ECO:0007669"/>
    <property type="project" value="InterPro"/>
</dbReference>
<dbReference type="EMBL" id="JAQJZL010000015">
    <property type="protein sequence ID" value="KAJ6027557.1"/>
    <property type="molecule type" value="Genomic_DNA"/>
</dbReference>
<comment type="caution">
    <text evidence="7">The sequence shown here is derived from an EMBL/GenBank/DDBJ whole genome shotgun (WGS) entry which is preliminary data.</text>
</comment>
<protein>
    <recommendedName>
        <fullName evidence="6">Major facilitator superfamily (MFS) profile domain-containing protein</fullName>
    </recommendedName>
</protein>
<keyword evidence="2 5" id="KW-0812">Transmembrane</keyword>
<dbReference type="InterPro" id="IPR011701">
    <property type="entry name" value="MFS"/>
</dbReference>
<dbReference type="InterPro" id="IPR020846">
    <property type="entry name" value="MFS_dom"/>
</dbReference>
<feature type="transmembrane region" description="Helical" evidence="5">
    <location>
        <begin position="18"/>
        <end position="39"/>
    </location>
</feature>
<dbReference type="Proteomes" id="UP001219568">
    <property type="component" value="Unassembled WGS sequence"/>
</dbReference>
<evidence type="ECO:0000313" key="8">
    <source>
        <dbReference type="Proteomes" id="UP001219568"/>
    </source>
</evidence>
<dbReference type="Pfam" id="PF07690">
    <property type="entry name" value="MFS_1"/>
    <property type="match status" value="1"/>
</dbReference>
<evidence type="ECO:0000256" key="5">
    <source>
        <dbReference type="SAM" id="Phobius"/>
    </source>
</evidence>
<keyword evidence="8" id="KW-1185">Reference proteome</keyword>
<gene>
    <name evidence="7" type="ORF">N7460_012374</name>
</gene>
<evidence type="ECO:0000259" key="6">
    <source>
        <dbReference type="PROSITE" id="PS50850"/>
    </source>
</evidence>
<proteinExistence type="predicted"/>
<dbReference type="PANTHER" id="PTHR23502:SF59">
    <property type="entry name" value="MULTIDRUG TRANSPORTER, PUTATIVE (AFU_ORTHOLOGUE AFUA_1G10370)-RELATED"/>
    <property type="match status" value="1"/>
</dbReference>
<evidence type="ECO:0000313" key="7">
    <source>
        <dbReference type="EMBL" id="KAJ6027557.1"/>
    </source>
</evidence>
<dbReference type="AlphaFoldDB" id="A0AAD6I2E0"/>
<dbReference type="PROSITE" id="PS50850">
    <property type="entry name" value="MFS"/>
    <property type="match status" value="1"/>
</dbReference>
<dbReference type="PANTHER" id="PTHR23502">
    <property type="entry name" value="MAJOR FACILITATOR SUPERFAMILY"/>
    <property type="match status" value="1"/>
</dbReference>
<keyword evidence="4 5" id="KW-0472">Membrane</keyword>